<dbReference type="InterPro" id="IPR024554">
    <property type="entry name" value="LEC1-like_C"/>
</dbReference>
<dbReference type="Pfam" id="PF12828">
    <property type="entry name" value="PXB"/>
    <property type="match status" value="1"/>
</dbReference>
<evidence type="ECO:0000313" key="4">
    <source>
        <dbReference type="Proteomes" id="UP000233524"/>
    </source>
</evidence>
<dbReference type="GO" id="GO:0035091">
    <property type="term" value="F:phosphatidylinositol binding"/>
    <property type="evidence" value="ECO:0007669"/>
    <property type="project" value="TreeGrafter"/>
</dbReference>
<evidence type="ECO:0000313" key="3">
    <source>
        <dbReference type="EMBL" id="PKS05314.1"/>
    </source>
</evidence>
<dbReference type="Proteomes" id="UP000233524">
    <property type="component" value="Unassembled WGS sequence"/>
</dbReference>
<feature type="domain" description="PX-associated" evidence="2">
    <location>
        <begin position="36"/>
        <end position="164"/>
    </location>
</feature>
<sequence>MLTSNHDQNLSHPTLAAGPDSAAAVNVDTTLTMDPAPLTKSQLHALFNILTHAETYSEIEAFKHPDAVHHYGYPFAPPPAGGSDDGKTPDADVTSPLLQTLLVKLVLPIPGIRDLPPDFWNVRVQGILAKLAEEDLSESYDKGAIGTRKTLATGASALIEMFARGCLGGYPKDEAVNHMNGNGNGEKKGKSLEDSWEEFIQGLVHGELIDELQQWLTRTEDLEGYSELVEAAADYAIINLASLLHHVFAVTPEGQYVLKLFQNSHRLIPYGMIRQTLKLGNAATMLNSLVKLLLTKLSLASLSNWAGLTSKVDEGMNLLQRIISGVMYWDSSEFKKTTDKIEKSKAAPSSKHLKALKKHAQGSKEKRLQVREYSIKNSRSIVMSILDNTNPELSATLTETQHHECRQYYAAHLSMRDRDVIVNTLCKQTPDLLTQAIRDVVAVYEPMIRDVHNNIDLAQHLDATKAFIEDLLAVSSSKKASGEGGNGPTYMLPTVEEYVELLHRHKGSVYRWLHHVCSKCPEVRDMVVEWALGVAKAFQSEGSPGTREGVPLRQRVEGLFAALPKDQQDAIRPILEQHSEYLDSVHNISKSRVQTIFDNAESSTCSGPGMYLSSWQSLLNESLISPDFKGNPRKGRDVIGRITPGKPSSTGETTWDGDVDIAEAMKEIELEETLRPDGKVVVDALGSQFHDLLREVAKGVASDACKEKASNGH</sequence>
<name>A0A2N3MYQ7_9PEZI</name>
<feature type="domain" description="PX" evidence="1">
    <location>
        <begin position="212"/>
        <end position="405"/>
    </location>
</feature>
<evidence type="ECO:0000259" key="1">
    <source>
        <dbReference type="Pfam" id="PF12825"/>
    </source>
</evidence>
<keyword evidence="4" id="KW-1185">Reference proteome</keyword>
<dbReference type="AlphaFoldDB" id="A0A2N3MYQ7"/>
<protein>
    <submittedName>
        <fullName evidence="3">Uncharacterized protein</fullName>
    </submittedName>
</protein>
<dbReference type="EMBL" id="NLAX01001623">
    <property type="protein sequence ID" value="PKS05314.1"/>
    <property type="molecule type" value="Genomic_DNA"/>
</dbReference>
<dbReference type="PANTHER" id="PTHR47185">
    <property type="entry name" value="PX DOMAIN-CONTAINING PROTEIN YPR097W"/>
    <property type="match status" value="1"/>
</dbReference>
<dbReference type="InterPro" id="IPR047168">
    <property type="entry name" value="LEC1-like"/>
</dbReference>
<dbReference type="VEuPathDB" id="FungiDB:jhhlp_008687"/>
<proteinExistence type="predicted"/>
<dbReference type="STRING" id="41688.A0A2N3MYQ7"/>
<dbReference type="InterPro" id="IPR024555">
    <property type="entry name" value="PX-associated"/>
</dbReference>
<gene>
    <name evidence="3" type="ORF">jhhlp_008687</name>
</gene>
<reference evidence="3 4" key="1">
    <citation type="journal article" date="2017" name="G3 (Bethesda)">
        <title>First Draft Genome Sequence of the Pathogenic Fungus Lomentospora prolificans (Formerly Scedosporium prolificans).</title>
        <authorList>
            <person name="Luo R."/>
            <person name="Zimin A."/>
            <person name="Workman R."/>
            <person name="Fan Y."/>
            <person name="Pertea G."/>
            <person name="Grossman N."/>
            <person name="Wear M.P."/>
            <person name="Jia B."/>
            <person name="Miller H."/>
            <person name="Casadevall A."/>
            <person name="Timp W."/>
            <person name="Zhang S.X."/>
            <person name="Salzberg S.L."/>
        </authorList>
    </citation>
    <scope>NUCLEOTIDE SEQUENCE [LARGE SCALE GENOMIC DNA]</scope>
    <source>
        <strain evidence="3 4">JHH-5317</strain>
    </source>
</reference>
<dbReference type="OrthoDB" id="2117459at2759"/>
<evidence type="ECO:0000259" key="2">
    <source>
        <dbReference type="Pfam" id="PF12828"/>
    </source>
</evidence>
<dbReference type="InParanoid" id="A0A2N3MYQ7"/>
<accession>A0A2N3MYQ7</accession>
<dbReference type="PANTHER" id="PTHR47185:SF2">
    <property type="entry name" value="FUNGAL PROTEIN"/>
    <property type="match status" value="1"/>
</dbReference>
<organism evidence="3 4">
    <name type="scientific">Lomentospora prolificans</name>
    <dbReference type="NCBI Taxonomy" id="41688"/>
    <lineage>
        <taxon>Eukaryota</taxon>
        <taxon>Fungi</taxon>
        <taxon>Dikarya</taxon>
        <taxon>Ascomycota</taxon>
        <taxon>Pezizomycotina</taxon>
        <taxon>Sordariomycetes</taxon>
        <taxon>Hypocreomycetidae</taxon>
        <taxon>Microascales</taxon>
        <taxon>Microascaceae</taxon>
        <taxon>Lomentospora</taxon>
    </lineage>
</organism>
<comment type="caution">
    <text evidence="3">The sequence shown here is derived from an EMBL/GenBank/DDBJ whole genome shotgun (WGS) entry which is preliminary data.</text>
</comment>
<dbReference type="Pfam" id="PF12825">
    <property type="entry name" value="DUF3818"/>
    <property type="match status" value="1"/>
</dbReference>